<dbReference type="eggNOG" id="KOG0243">
    <property type="taxonomic scope" value="Eukaryota"/>
</dbReference>
<keyword evidence="12" id="KW-0131">Cell cycle</keyword>
<evidence type="ECO:0000256" key="3">
    <source>
        <dbReference type="ARBA" id="ARBA00022553"/>
    </source>
</evidence>
<dbReference type="HOGENOM" id="CLU_1252060_0_0_1"/>
<dbReference type="FunFam" id="3.40.850.10:FF:000035">
    <property type="entry name" value="Kinesin-like protein KIF11"/>
    <property type="match status" value="1"/>
</dbReference>
<keyword evidence="5" id="KW-0493">Microtubule</keyword>
<keyword evidence="20" id="KW-1185">Reference proteome</keyword>
<feature type="domain" description="Kinesin motor" evidence="17">
    <location>
        <begin position="13"/>
        <end position="352"/>
    </location>
</feature>
<dbReference type="InterPro" id="IPR025901">
    <property type="entry name" value="Kinesin-assoc_MT-bd_dom"/>
</dbReference>
<sequence>MVKGVLKPPQEKNIQVVVRCRPVNSIEKKQNSYSVLDVKPSKKEICVSTEVAEKASSKIFSFDKVFGPKSPQIEVYKSVVAPILDEVLMGYNCTVFAYGQTGTGKTFTMEGERTPDPDLSWEQDPLAGIIPRAMHQIFEKMIGTDIEFSVRVSYLELYNEELFDLLSSQEDTQRLRIFEDSARKGSVVIQGLEEVTVHNKNEVYAILEKGAAKRKTAATLMNAHSSRSHSVFSVTIHIKENSIEGDELLKTGKLNLVDLAGSENIGRSGAVDKRAREAGNINQSLLTLGRVITALVEHAPHVPYRESKLTRLLQDSLGGRTKTSIIATVSPASINVEETLSTLDYAHRAKHITNRPEINQKLTKKALLKEYTEEIEKLRKDLFATREKNGIYLSEEHYKNMEVSIACQRAQIKEMEENIEDLTTQMQKVTELFEFTQKELEERTEELEVTTKNLEETTETLHVTEKDLRVTTQDRDEQCHLVSEHVKTETQLMSEATQLLSTADSSVTDVGGLHAKLDRKRTVEAHNKSAQEVFAESFHSYTSDIKSSLSRLREEQQGKCTSMQQQFEFMISKRTKEAGDLRASLSDMVTSVKGHSAGMMEESQRKREEWEKWSNDACAEHSKFKEDVIDSMNDFHSNRFLTAMNMLAEKLSSLTESLNECRRDIKTQINSQSETVQACIEKQLDQVNVMTTTVEKFSDHQRSKISDLSGQLDMLKDQERHRNQDMMKSIQGLFAQREESFASETNKLQEQLEEASTETERVKTSILSQETSVQESCESFRNVHRESSERLISSADSHHEKTVAQVEDIRQHNTSLEESMTSQTNTQIDRQTQHMEQVCENFKGHMEEISQHVTKQKADKEAMTIEHEASDETLSSTVDKQLTEMTTTVTEWTEDSKARSEDMTSWTAEMEETVESGLKRVEGFLTRDLKEDVPTGTTPQRKHFSYPRDLTSTEPHGIILNRFRQECELNQAADMPLPDDSIASECPSDMSLQSTKEMKIGQSESFLGDTSTDANESTLSRSQSQQSLTSKSIDGDDTKENFVMPKSVTTARGKKLPRDRGKNRTPKTKSRLPLRSANSVN</sequence>
<dbReference type="Proteomes" id="UP000007110">
    <property type="component" value="Unassembled WGS sequence"/>
</dbReference>
<dbReference type="PANTHER" id="PTHR47970">
    <property type="entry name" value="KINESIN-LIKE PROTEIN KIF11"/>
    <property type="match status" value="1"/>
</dbReference>
<reference evidence="20" key="2">
    <citation type="submission" date="2015-02" db="EMBL/GenBank/DDBJ databases">
        <title>Genome sequencing for Strongylocentrotus purpuratus.</title>
        <authorList>
            <person name="Murali S."/>
            <person name="Liu Y."/>
            <person name="Vee V."/>
            <person name="English A."/>
            <person name="Wang M."/>
            <person name="Skinner E."/>
            <person name="Han Y."/>
            <person name="Muzny D.M."/>
            <person name="Worley K.C."/>
            <person name="Gibbs R.A."/>
        </authorList>
    </citation>
    <scope>NUCLEOTIDE SEQUENCE</scope>
</reference>
<evidence type="ECO:0000256" key="1">
    <source>
        <dbReference type="ARBA" id="ARBA00004647"/>
    </source>
</evidence>
<keyword evidence="10 14" id="KW-0505">Motor protein</keyword>
<comment type="subcellular location">
    <subcellularLocation>
        <location evidence="1">Cytoplasm</location>
        <location evidence="1">Cytoskeleton</location>
        <location evidence="1">Spindle pole</location>
    </subcellularLocation>
</comment>
<dbReference type="KEGG" id="spu:373241"/>
<evidence type="ECO:0000256" key="8">
    <source>
        <dbReference type="ARBA" id="ARBA00022840"/>
    </source>
</evidence>
<evidence type="ECO:0000256" key="6">
    <source>
        <dbReference type="ARBA" id="ARBA00022741"/>
    </source>
</evidence>
<organism evidence="18">
    <name type="scientific">Strongylocentrotus purpuratus</name>
    <name type="common">Purple sea urchin</name>
    <dbReference type="NCBI Taxonomy" id="7668"/>
    <lineage>
        <taxon>Eukaryota</taxon>
        <taxon>Metazoa</taxon>
        <taxon>Echinodermata</taxon>
        <taxon>Eleutherozoa</taxon>
        <taxon>Echinozoa</taxon>
        <taxon>Echinoidea</taxon>
        <taxon>Euechinoidea</taxon>
        <taxon>Echinacea</taxon>
        <taxon>Camarodonta</taxon>
        <taxon>Echinidea</taxon>
        <taxon>Strongylocentrotidae</taxon>
        <taxon>Strongylocentrotus</taxon>
    </lineage>
</organism>
<dbReference type="InterPro" id="IPR036961">
    <property type="entry name" value="Kinesin_motor_dom_sf"/>
</dbReference>
<feature type="region of interest" description="Disordered" evidence="16">
    <location>
        <begin position="1006"/>
        <end position="1081"/>
    </location>
</feature>
<dbReference type="GeneID" id="373241"/>
<feature type="coiled-coil region" evidence="15">
    <location>
        <begin position="738"/>
        <end position="765"/>
    </location>
</feature>
<keyword evidence="3" id="KW-0597">Phosphoprotein</keyword>
<evidence type="ECO:0000313" key="18">
    <source>
        <dbReference type="EMBL" id="AAG18583.1"/>
    </source>
</evidence>
<dbReference type="STRING" id="7668.Q9GQ58"/>
<dbReference type="GO" id="GO:0051231">
    <property type="term" value="P:spindle elongation"/>
    <property type="evidence" value="ECO:0000318"/>
    <property type="project" value="GO_Central"/>
</dbReference>
<dbReference type="GO" id="GO:0005524">
    <property type="term" value="F:ATP binding"/>
    <property type="evidence" value="ECO:0007669"/>
    <property type="project" value="UniProtKB-UniRule"/>
</dbReference>
<dbReference type="AlphaFoldDB" id="Q9GQ58"/>
<feature type="compositionally biased region" description="Polar residues" evidence="16">
    <location>
        <begin position="1006"/>
        <end position="1016"/>
    </location>
</feature>
<dbReference type="OMA" id="MEGDRTP"/>
<name>Q9GQ58_STRPU</name>
<dbReference type="EMBL" id="AF292395">
    <property type="protein sequence ID" value="AAG18583.1"/>
    <property type="molecule type" value="mRNA"/>
</dbReference>
<keyword evidence="9 15" id="KW-0175">Coiled coil</keyword>
<dbReference type="InterPro" id="IPR019821">
    <property type="entry name" value="Kinesin_motor_CS"/>
</dbReference>
<reference evidence="18" key="1">
    <citation type="journal article" date="2000" name="J. Biol. Chem.">
        <title>Roles of two homotetrameric kinesins in sea urchin embryonic cell division.</title>
        <authorList>
            <person name="Chui K.K."/>
            <person name="Rogers G.C."/>
            <person name="Kashina A.M."/>
            <person name="Wedaman K.P."/>
            <person name="Sharp D.J."/>
            <person name="Nguyen D.T."/>
            <person name="Wilt F."/>
            <person name="Scholey J.M."/>
        </authorList>
    </citation>
    <scope>NUCLEOTIDE SEQUENCE</scope>
</reference>
<dbReference type="GO" id="GO:0008017">
    <property type="term" value="F:microtubule binding"/>
    <property type="evidence" value="ECO:0007669"/>
    <property type="project" value="InterPro"/>
</dbReference>
<keyword evidence="7" id="KW-0498">Mitosis</keyword>
<dbReference type="PRINTS" id="PR00380">
    <property type="entry name" value="KINESINHEAVY"/>
</dbReference>
<dbReference type="GO" id="GO:0090307">
    <property type="term" value="P:mitotic spindle assembly"/>
    <property type="evidence" value="ECO:0000318"/>
    <property type="project" value="GO_Central"/>
</dbReference>
<evidence type="ECO:0000256" key="16">
    <source>
        <dbReference type="SAM" id="MobiDB-lite"/>
    </source>
</evidence>
<evidence type="ECO:0000256" key="12">
    <source>
        <dbReference type="ARBA" id="ARBA00023306"/>
    </source>
</evidence>
<evidence type="ECO:0000256" key="15">
    <source>
        <dbReference type="SAM" id="Coils"/>
    </source>
</evidence>
<evidence type="ECO:0000256" key="7">
    <source>
        <dbReference type="ARBA" id="ARBA00022776"/>
    </source>
</evidence>
<keyword evidence="6 14" id="KW-0547">Nucleotide-binding</keyword>
<feature type="binding site" evidence="14">
    <location>
        <begin position="99"/>
        <end position="106"/>
    </location>
    <ligand>
        <name>ATP</name>
        <dbReference type="ChEBI" id="CHEBI:30616"/>
    </ligand>
</feature>
<dbReference type="GO" id="GO:0007018">
    <property type="term" value="P:microtubule-based movement"/>
    <property type="evidence" value="ECO:0007669"/>
    <property type="project" value="InterPro"/>
</dbReference>
<dbReference type="GO" id="GO:0051301">
    <property type="term" value="P:cell division"/>
    <property type="evidence" value="ECO:0007669"/>
    <property type="project" value="UniProtKB-KW"/>
</dbReference>
<dbReference type="GO" id="GO:0008574">
    <property type="term" value="F:plus-end-directed microtubule motor activity"/>
    <property type="evidence" value="ECO:0000318"/>
    <property type="project" value="GO_Central"/>
</dbReference>
<dbReference type="GO" id="GO:0005634">
    <property type="term" value="C:nucleus"/>
    <property type="evidence" value="ECO:0000318"/>
    <property type="project" value="GO_Central"/>
</dbReference>
<evidence type="ECO:0000256" key="2">
    <source>
        <dbReference type="ARBA" id="ARBA00022490"/>
    </source>
</evidence>
<evidence type="ECO:0000256" key="9">
    <source>
        <dbReference type="ARBA" id="ARBA00023054"/>
    </source>
</evidence>
<evidence type="ECO:0000259" key="17">
    <source>
        <dbReference type="PROSITE" id="PS50067"/>
    </source>
</evidence>
<evidence type="ECO:0000313" key="20">
    <source>
        <dbReference type="Proteomes" id="UP000007110"/>
    </source>
</evidence>
<dbReference type="PROSITE" id="PS50067">
    <property type="entry name" value="KINESIN_MOTOR_2"/>
    <property type="match status" value="1"/>
</dbReference>
<evidence type="ECO:0000256" key="5">
    <source>
        <dbReference type="ARBA" id="ARBA00022701"/>
    </source>
</evidence>
<evidence type="ECO:0000256" key="11">
    <source>
        <dbReference type="ARBA" id="ARBA00023212"/>
    </source>
</evidence>
<feature type="coiled-coil region" evidence="15">
    <location>
        <begin position="361"/>
        <end position="460"/>
    </location>
</feature>
<dbReference type="Pfam" id="PF00225">
    <property type="entry name" value="Kinesin"/>
    <property type="match status" value="1"/>
</dbReference>
<keyword evidence="8 14" id="KW-0067">ATP-binding</keyword>
<dbReference type="InterPro" id="IPR047149">
    <property type="entry name" value="KIF11-like"/>
</dbReference>
<keyword evidence="4" id="KW-0132">Cell division</keyword>
<dbReference type="PANTHER" id="PTHR47970:SF12">
    <property type="entry name" value="KINESIN FAMILY MEMBER 11"/>
    <property type="match status" value="1"/>
</dbReference>
<dbReference type="CTD" id="3832"/>
<evidence type="ECO:0000256" key="4">
    <source>
        <dbReference type="ARBA" id="ARBA00022618"/>
    </source>
</evidence>
<dbReference type="Gene3D" id="3.40.850.10">
    <property type="entry name" value="Kinesin motor domain"/>
    <property type="match status" value="1"/>
</dbReference>
<feature type="region of interest" description="Disordered" evidence="16">
    <location>
        <begin position="931"/>
        <end position="950"/>
    </location>
</feature>
<dbReference type="SMART" id="SM00129">
    <property type="entry name" value="KISc"/>
    <property type="match status" value="1"/>
</dbReference>
<dbReference type="GO" id="GO:0000922">
    <property type="term" value="C:spindle pole"/>
    <property type="evidence" value="ECO:0007669"/>
    <property type="project" value="UniProtKB-SubCell"/>
</dbReference>
<protein>
    <submittedName>
        <fullName evidence="18">KRP170</fullName>
    </submittedName>
</protein>
<dbReference type="InterPro" id="IPR047241">
    <property type="entry name" value="KIF11-like_kin_motor_dom"/>
</dbReference>
<feature type="compositionally biased region" description="Basic residues" evidence="16">
    <location>
        <begin position="1063"/>
        <end position="1072"/>
    </location>
</feature>
<proteinExistence type="evidence at transcript level"/>
<dbReference type="EnsemblMetazoa" id="NM_214495">
    <property type="protein sequence ID" value="NP_999660"/>
    <property type="gene ID" value="LOC373241"/>
</dbReference>
<dbReference type="InterPro" id="IPR027417">
    <property type="entry name" value="P-loop_NTPase"/>
</dbReference>
<reference evidence="19" key="3">
    <citation type="submission" date="2021-01" db="UniProtKB">
        <authorList>
            <consortium name="EnsemblMetazoa"/>
        </authorList>
    </citation>
    <scope>IDENTIFICATION</scope>
</reference>
<evidence type="ECO:0000313" key="19">
    <source>
        <dbReference type="EnsemblMetazoa" id="NP_999660"/>
    </source>
</evidence>
<evidence type="ECO:0000256" key="14">
    <source>
        <dbReference type="PROSITE-ProRule" id="PRU00283"/>
    </source>
</evidence>
<dbReference type="GO" id="GO:0005876">
    <property type="term" value="C:spindle microtubule"/>
    <property type="evidence" value="ECO:0000318"/>
    <property type="project" value="GO_Central"/>
</dbReference>
<dbReference type="Pfam" id="PF13931">
    <property type="entry name" value="Microtub_bind"/>
    <property type="match status" value="1"/>
</dbReference>
<dbReference type="PROSITE" id="PS00411">
    <property type="entry name" value="KINESIN_MOTOR_1"/>
    <property type="match status" value="1"/>
</dbReference>
<accession>Q9GQ58</accession>
<dbReference type="FunCoup" id="Q9GQ58">
    <property type="interactions" value="1153"/>
</dbReference>
<keyword evidence="2" id="KW-0963">Cytoplasm</keyword>
<dbReference type="InParanoid" id="Q9GQ58"/>
<evidence type="ECO:0000256" key="10">
    <source>
        <dbReference type="ARBA" id="ARBA00023175"/>
    </source>
</evidence>
<dbReference type="OrthoDB" id="3176171at2759"/>
<dbReference type="CDD" id="cd01364">
    <property type="entry name" value="KISc_BimC_Eg5"/>
    <property type="match status" value="1"/>
</dbReference>
<keyword evidence="11" id="KW-0206">Cytoskeleton</keyword>
<dbReference type="InterPro" id="IPR001752">
    <property type="entry name" value="Kinesin_motor_dom"/>
</dbReference>
<evidence type="ECO:0000256" key="13">
    <source>
        <dbReference type="ARBA" id="ARBA00034704"/>
    </source>
</evidence>
<dbReference type="SUPFAM" id="SSF52540">
    <property type="entry name" value="P-loop containing nucleoside triphosphate hydrolases"/>
    <property type="match status" value="1"/>
</dbReference>
<dbReference type="RefSeq" id="NP_999660.1">
    <property type="nucleotide sequence ID" value="NM_214495.1"/>
</dbReference>
<feature type="compositionally biased region" description="Low complexity" evidence="16">
    <location>
        <begin position="1017"/>
        <end position="1032"/>
    </location>
</feature>
<comment type="similarity">
    <text evidence="13">Belongs to the TRAFAC class myosin-kinesin ATPase superfamily. Kinesin family. KIN-5/BimC subfamily.</text>
</comment>
<dbReference type="GO" id="GO:0072686">
    <property type="term" value="C:mitotic spindle"/>
    <property type="evidence" value="ECO:0000318"/>
    <property type="project" value="GO_Central"/>
</dbReference>